<gene>
    <name evidence="10" type="ORF">Ddye_003182</name>
</gene>
<keyword evidence="11" id="KW-1185">Reference proteome</keyword>
<name>A0AAD9XSH8_9ROSI</name>
<dbReference type="PANTHER" id="PTHR33573">
    <property type="entry name" value="CASP-LIKE PROTEIN 4A4"/>
    <property type="match status" value="1"/>
</dbReference>
<dbReference type="Pfam" id="PF04535">
    <property type="entry name" value="CASP_dom"/>
    <property type="match status" value="1"/>
</dbReference>
<dbReference type="Proteomes" id="UP001280121">
    <property type="component" value="Unassembled WGS sequence"/>
</dbReference>
<comment type="subunit">
    <text evidence="3 8">Homodimer and heterodimers.</text>
</comment>
<reference evidence="10" key="1">
    <citation type="journal article" date="2023" name="Plant J.">
        <title>Genome sequences and population genomics provide insights into the demographic history, inbreeding, and mutation load of two 'living fossil' tree species of Dipteronia.</title>
        <authorList>
            <person name="Feng Y."/>
            <person name="Comes H.P."/>
            <person name="Chen J."/>
            <person name="Zhu S."/>
            <person name="Lu R."/>
            <person name="Zhang X."/>
            <person name="Li P."/>
            <person name="Qiu J."/>
            <person name="Olsen K.M."/>
            <person name="Qiu Y."/>
        </authorList>
    </citation>
    <scope>NUCLEOTIDE SEQUENCE</scope>
    <source>
        <strain evidence="10">KIB01</strain>
    </source>
</reference>
<evidence type="ECO:0000256" key="2">
    <source>
        <dbReference type="ARBA" id="ARBA00007651"/>
    </source>
</evidence>
<evidence type="ECO:0000259" key="9">
    <source>
        <dbReference type="Pfam" id="PF04535"/>
    </source>
</evidence>
<sequence>MAFHIKTAVSTLLLRILTLLSSIACIVVLGTDQVKFSDGFKTTFKDVIAYRYVLSTAVVGVTYTLVQLPFALYYVFKQKRLIRGELLPEFDFYGDKVVSLFLGTGVGAGFAVTFEFKDFLKDLFKTLADLGVAEAREFKSKLDKFLDRGNIATGLLFVAFICMVLLSVLSSINKRTTTTGIFG</sequence>
<comment type="similarity">
    <text evidence="2 8">Belongs to the Casparian strip membrane proteins (CASP) family.</text>
</comment>
<keyword evidence="5 8" id="KW-0812">Transmembrane</keyword>
<evidence type="ECO:0000256" key="4">
    <source>
        <dbReference type="ARBA" id="ARBA00022475"/>
    </source>
</evidence>
<evidence type="ECO:0000256" key="3">
    <source>
        <dbReference type="ARBA" id="ARBA00011489"/>
    </source>
</evidence>
<evidence type="ECO:0000256" key="1">
    <source>
        <dbReference type="ARBA" id="ARBA00004651"/>
    </source>
</evidence>
<dbReference type="PANTHER" id="PTHR33573:SF17">
    <property type="entry name" value="CASP-LIKE PROTEIN 4D1"/>
    <property type="match status" value="1"/>
</dbReference>
<keyword evidence="7 8" id="KW-0472">Membrane</keyword>
<dbReference type="EMBL" id="JANJYI010000001">
    <property type="protein sequence ID" value="KAK2664608.1"/>
    <property type="molecule type" value="Genomic_DNA"/>
</dbReference>
<evidence type="ECO:0000256" key="8">
    <source>
        <dbReference type="RuleBase" id="RU361233"/>
    </source>
</evidence>
<dbReference type="InterPro" id="IPR006702">
    <property type="entry name" value="CASP_dom"/>
</dbReference>
<evidence type="ECO:0000313" key="11">
    <source>
        <dbReference type="Proteomes" id="UP001280121"/>
    </source>
</evidence>
<accession>A0AAD9XSH8</accession>
<comment type="subcellular location">
    <subcellularLocation>
        <location evidence="1 8">Cell membrane</location>
        <topology evidence="1 8">Multi-pass membrane protein</topology>
    </subcellularLocation>
</comment>
<feature type="transmembrane region" description="Helical" evidence="8">
    <location>
        <begin position="97"/>
        <end position="114"/>
    </location>
</feature>
<feature type="transmembrane region" description="Helical" evidence="8">
    <location>
        <begin position="50"/>
        <end position="76"/>
    </location>
</feature>
<feature type="transmembrane region" description="Helical" evidence="8">
    <location>
        <begin position="151"/>
        <end position="169"/>
    </location>
</feature>
<dbReference type="GO" id="GO:0005886">
    <property type="term" value="C:plasma membrane"/>
    <property type="evidence" value="ECO:0007669"/>
    <property type="project" value="UniProtKB-SubCell"/>
</dbReference>
<keyword evidence="4 8" id="KW-1003">Cell membrane</keyword>
<evidence type="ECO:0000256" key="5">
    <source>
        <dbReference type="ARBA" id="ARBA00022692"/>
    </source>
</evidence>
<evidence type="ECO:0000256" key="6">
    <source>
        <dbReference type="ARBA" id="ARBA00022989"/>
    </source>
</evidence>
<evidence type="ECO:0000256" key="7">
    <source>
        <dbReference type="ARBA" id="ARBA00023136"/>
    </source>
</evidence>
<feature type="transmembrane region" description="Helical" evidence="8">
    <location>
        <begin position="12"/>
        <end position="30"/>
    </location>
</feature>
<dbReference type="AlphaFoldDB" id="A0AAD9XSH8"/>
<feature type="domain" description="Casparian strip membrane protein" evidence="9">
    <location>
        <begin position="8"/>
        <end position="113"/>
    </location>
</feature>
<comment type="caution">
    <text evidence="10">The sequence shown here is derived from an EMBL/GenBank/DDBJ whole genome shotgun (WGS) entry which is preliminary data.</text>
</comment>
<proteinExistence type="inferred from homology"/>
<keyword evidence="6 8" id="KW-1133">Transmembrane helix</keyword>
<protein>
    <recommendedName>
        <fullName evidence="8">CASP-like protein</fullName>
    </recommendedName>
</protein>
<evidence type="ECO:0000313" key="10">
    <source>
        <dbReference type="EMBL" id="KAK2664608.1"/>
    </source>
</evidence>
<organism evidence="10 11">
    <name type="scientific">Dipteronia dyeriana</name>
    <dbReference type="NCBI Taxonomy" id="168575"/>
    <lineage>
        <taxon>Eukaryota</taxon>
        <taxon>Viridiplantae</taxon>
        <taxon>Streptophyta</taxon>
        <taxon>Embryophyta</taxon>
        <taxon>Tracheophyta</taxon>
        <taxon>Spermatophyta</taxon>
        <taxon>Magnoliopsida</taxon>
        <taxon>eudicotyledons</taxon>
        <taxon>Gunneridae</taxon>
        <taxon>Pentapetalae</taxon>
        <taxon>rosids</taxon>
        <taxon>malvids</taxon>
        <taxon>Sapindales</taxon>
        <taxon>Sapindaceae</taxon>
        <taxon>Hippocastanoideae</taxon>
        <taxon>Acereae</taxon>
        <taxon>Dipteronia</taxon>
    </lineage>
</organism>